<sequence>MYLKSLYLFYYIISKLKKNKRNQKGFKKKNKELEAFNENIFNTDLLIQETLNESEPQHLVVIQEQIRVTETEEDENQFSNQITSNHKLSKEDQYKRQSFTITLVQKDFQDETTKSLIKKIELQQNSSNKNNNYFQLYKQIEDLEILYMDYGNLIENALIQMKNCNMV</sequence>
<dbReference type="EMBL" id="CAJJDN010000040">
    <property type="protein sequence ID" value="CAD8080421.1"/>
    <property type="molecule type" value="Genomic_DNA"/>
</dbReference>
<reference evidence="1" key="1">
    <citation type="submission" date="2021-01" db="EMBL/GenBank/DDBJ databases">
        <authorList>
            <consortium name="Genoscope - CEA"/>
            <person name="William W."/>
        </authorList>
    </citation>
    <scope>NUCLEOTIDE SEQUENCE</scope>
</reference>
<evidence type="ECO:0000313" key="1">
    <source>
        <dbReference type="EMBL" id="CAD8080421.1"/>
    </source>
</evidence>
<organism evidence="1 2">
    <name type="scientific">Paramecium sonneborni</name>
    <dbReference type="NCBI Taxonomy" id="65129"/>
    <lineage>
        <taxon>Eukaryota</taxon>
        <taxon>Sar</taxon>
        <taxon>Alveolata</taxon>
        <taxon>Ciliophora</taxon>
        <taxon>Intramacronucleata</taxon>
        <taxon>Oligohymenophorea</taxon>
        <taxon>Peniculida</taxon>
        <taxon>Parameciidae</taxon>
        <taxon>Paramecium</taxon>
    </lineage>
</organism>
<dbReference type="Proteomes" id="UP000692954">
    <property type="component" value="Unassembled WGS sequence"/>
</dbReference>
<keyword evidence="2" id="KW-1185">Reference proteome</keyword>
<comment type="caution">
    <text evidence="1">The sequence shown here is derived from an EMBL/GenBank/DDBJ whole genome shotgun (WGS) entry which is preliminary data.</text>
</comment>
<name>A0A8S1MPQ8_9CILI</name>
<gene>
    <name evidence="1" type="ORF">PSON_ATCC_30995.1.T0400230</name>
</gene>
<accession>A0A8S1MPQ8</accession>
<proteinExistence type="predicted"/>
<dbReference type="AlphaFoldDB" id="A0A8S1MPQ8"/>
<protein>
    <submittedName>
        <fullName evidence="1">Uncharacterized protein</fullName>
    </submittedName>
</protein>
<evidence type="ECO:0000313" key="2">
    <source>
        <dbReference type="Proteomes" id="UP000692954"/>
    </source>
</evidence>